<feature type="transmembrane region" description="Helical" evidence="2">
    <location>
        <begin position="26"/>
        <end position="48"/>
    </location>
</feature>
<feature type="compositionally biased region" description="Acidic residues" evidence="1">
    <location>
        <begin position="581"/>
        <end position="591"/>
    </location>
</feature>
<keyword evidence="2" id="KW-0812">Transmembrane</keyword>
<feature type="compositionally biased region" description="Acidic residues" evidence="1">
    <location>
        <begin position="609"/>
        <end position="619"/>
    </location>
</feature>
<feature type="compositionally biased region" description="Acidic residues" evidence="1">
    <location>
        <begin position="237"/>
        <end position="249"/>
    </location>
</feature>
<reference evidence="4" key="1">
    <citation type="journal article" date="2019" name="Curr. Biol.">
        <title>Genome Sequence of Striga asiatica Provides Insight into the Evolution of Plant Parasitism.</title>
        <authorList>
            <person name="Yoshida S."/>
            <person name="Kim S."/>
            <person name="Wafula E.K."/>
            <person name="Tanskanen J."/>
            <person name="Kim Y.M."/>
            <person name="Honaas L."/>
            <person name="Yang Z."/>
            <person name="Spallek T."/>
            <person name="Conn C.E."/>
            <person name="Ichihashi Y."/>
            <person name="Cheong K."/>
            <person name="Cui S."/>
            <person name="Der J.P."/>
            <person name="Gundlach H."/>
            <person name="Jiao Y."/>
            <person name="Hori C."/>
            <person name="Ishida J.K."/>
            <person name="Kasahara H."/>
            <person name="Kiba T."/>
            <person name="Kim M.S."/>
            <person name="Koo N."/>
            <person name="Laohavisit A."/>
            <person name="Lee Y.H."/>
            <person name="Lumba S."/>
            <person name="McCourt P."/>
            <person name="Mortimer J.C."/>
            <person name="Mutuku J.M."/>
            <person name="Nomura T."/>
            <person name="Sasaki-Sekimoto Y."/>
            <person name="Seto Y."/>
            <person name="Wang Y."/>
            <person name="Wakatake T."/>
            <person name="Sakakibara H."/>
            <person name="Demura T."/>
            <person name="Yamaguchi S."/>
            <person name="Yoneyama K."/>
            <person name="Manabe R.I."/>
            <person name="Nelson D.C."/>
            <person name="Schulman A.H."/>
            <person name="Timko M.P."/>
            <person name="dePamphilis C.W."/>
            <person name="Choi D."/>
            <person name="Shirasu K."/>
        </authorList>
    </citation>
    <scope>NUCLEOTIDE SEQUENCE [LARGE SCALE GENOMIC DNA]</scope>
    <source>
        <strain evidence="4">cv. UVA1</strain>
    </source>
</reference>
<feature type="compositionally biased region" description="Basic and acidic residues" evidence="1">
    <location>
        <begin position="783"/>
        <end position="792"/>
    </location>
</feature>
<feature type="compositionally biased region" description="Basic and acidic residues" evidence="1">
    <location>
        <begin position="1405"/>
        <end position="1417"/>
    </location>
</feature>
<feature type="compositionally biased region" description="Polar residues" evidence="1">
    <location>
        <begin position="504"/>
        <end position="515"/>
    </location>
</feature>
<dbReference type="Proteomes" id="UP000325081">
    <property type="component" value="Unassembled WGS sequence"/>
</dbReference>
<feature type="compositionally biased region" description="Low complexity" evidence="1">
    <location>
        <begin position="1421"/>
        <end position="1442"/>
    </location>
</feature>
<dbReference type="OrthoDB" id="1908091at2759"/>
<feature type="compositionally biased region" description="Acidic residues" evidence="1">
    <location>
        <begin position="309"/>
        <end position="323"/>
    </location>
</feature>
<feature type="compositionally biased region" description="Basic and acidic residues" evidence="1">
    <location>
        <begin position="225"/>
        <end position="236"/>
    </location>
</feature>
<gene>
    <name evidence="3" type="ORF">STAS_29380</name>
</gene>
<feature type="region of interest" description="Disordered" evidence="1">
    <location>
        <begin position="180"/>
        <end position="333"/>
    </location>
</feature>
<keyword evidence="2" id="KW-0472">Membrane</keyword>
<keyword evidence="4" id="KW-1185">Reference proteome</keyword>
<feature type="non-terminal residue" evidence="3">
    <location>
        <position position="1"/>
    </location>
</feature>
<comment type="caution">
    <text evidence="3">The sequence shown here is derived from an EMBL/GenBank/DDBJ whole genome shotgun (WGS) entry which is preliminary data.</text>
</comment>
<keyword evidence="2" id="KW-1133">Transmembrane helix</keyword>
<feature type="compositionally biased region" description="Basic and acidic residues" evidence="1">
    <location>
        <begin position="186"/>
        <end position="200"/>
    </location>
</feature>
<sequence length="1442" mass="161614">IFGEMAVDMLEIGVKMRKGVIFTIRVSFRSVCNHPFLVGFLCFLILLYRSSPFIFSLLVSTSPILICTAVLLGVLLSYGEPNIPEIEIEEKKTSPIEEIEGRFLERLEGDLDDDATPLIDERSRVLESNVGEIWHENRDSSERVKIEEVLESDDEKLESNVNGIWHENGDSSERVKIEEVLESDDEKSSEADSFDSEKVNVDSLDSPPRSPWTRIEDREEEEVDDILHELKVKQEKEEDDYNDNDDDERVESSDSGSDCAESSSPDASMADILPMLDELHPLLDEDAPQPVDDVASSDKSSVRSHNSDDESETHDEAREEEIEGGSNSAITWTEEDQKNLMDLGSSEIERNQRLENLILRRRARKSVERNLIDLEGIDYPFGLTPILTRRQNNPFDLPHDDSYEDLGLPPIPGSAPSVLIQRRNPFDIPYDPNEEKPNLMGDGFKEEFSVFRRHEIFNNVGPSVFGPGRRDARMRPYFVPVGTISEESPSSSLFRRQSSGLSESKVSSAPETESIVSVEDLEDKKLSVEQEMEEAFEGPPGDQELISHQEKEDEEEEENRELEPISEIVNVLEHVGHQEKEDDDEEEEDRELEPISEIVNVSEHVGHQEEEDDEEEENRELEPISEIVNVSEHVGHGSQSSDDEESLELDQVERRDLEEDQLRDVADHFGPESVTVQATEYNSNYEGGEQAYRRESSSSSLSEVSERVFTEIESGNTYGVAQEPGILNQTSIESTNSGNLLVDVPQRVPVYDLSPRHIEHNIEILPETVDSRENNNVSTDFSEVGKESDKIESSSVDPGFIPEIPISLKSGVETFVEENLVEEHGLREVSGSRGEECIRDVDEESSKERFEVRGRFSEGLMRDEHAMGNEEDRGTVQSQESDADAYERADEKSMPSVEGNSYPFDVAREMHVPHSGHLDEVRELSVLVESSEDVQLITEEVDDIKDIDEELLSELDNVGDFSVNQWGPGSGEIEKRIDYYSVEEIFEQDIQISNTRGAADIDLDESDKIEDEAAHLEKSKEEVVDIHEQEVEAKIGSVDHFASLEREDNLSGIPETEVQPDEKNVSFLVKDEVALVELEATKIEDIDLAFKEVVTSKELYESEPVVQETLAEEKIESFSNKAAELASIENEITYQGQVDMETTFQMDELEAHKIKNDDLEIIEITSSKEPPLKANPVSQEALPDEKIESFSNTAELASVENEITYQDEVDTETKSEMIELEASKIEDIDLALKKTITGTKPVEEEPVVQETLADEKIDSFPSKLELVELEASKIEDINMAIKEITSKDSPKAELALKETLAEHSKKDALNESSSETELTHNTLAVEVRQVEKDNNLVSNQSLSDPVDCAQKTSSEMIVLSEGTTSLPLADEVLGKSLEHDESIGVEANKVGPAVIDSSVQEISVEVEKPDDQDEAPKGKISRSSSSSSSSSSESSSSDSEKE</sequence>
<dbReference type="PANTHER" id="PTHR33870:SF4">
    <property type="entry name" value="CARDIOMYOPATHY-ASSOCIATED PROTEIN"/>
    <property type="match status" value="1"/>
</dbReference>
<feature type="region of interest" description="Disordered" evidence="1">
    <location>
        <begin position="1400"/>
        <end position="1442"/>
    </location>
</feature>
<feature type="region of interest" description="Disordered" evidence="1">
    <location>
        <begin position="486"/>
        <end position="672"/>
    </location>
</feature>
<evidence type="ECO:0000313" key="4">
    <source>
        <dbReference type="Proteomes" id="UP000325081"/>
    </source>
</evidence>
<feature type="compositionally biased region" description="Low complexity" evidence="1">
    <location>
        <begin position="488"/>
        <end position="502"/>
    </location>
</feature>
<proteinExistence type="predicted"/>
<evidence type="ECO:0000256" key="2">
    <source>
        <dbReference type="SAM" id="Phobius"/>
    </source>
</evidence>
<feature type="compositionally biased region" description="Acidic residues" evidence="1">
    <location>
        <begin position="641"/>
        <end position="650"/>
    </location>
</feature>
<feature type="compositionally biased region" description="Low complexity" evidence="1">
    <location>
        <begin position="253"/>
        <end position="266"/>
    </location>
</feature>
<protein>
    <submittedName>
        <fullName evidence="3">Uncharacterized protein</fullName>
    </submittedName>
</protein>
<feature type="transmembrane region" description="Helical" evidence="2">
    <location>
        <begin position="55"/>
        <end position="78"/>
    </location>
</feature>
<organism evidence="3 4">
    <name type="scientific">Striga asiatica</name>
    <name type="common">Asiatic witchweed</name>
    <name type="synonym">Buchnera asiatica</name>
    <dbReference type="NCBI Taxonomy" id="4170"/>
    <lineage>
        <taxon>Eukaryota</taxon>
        <taxon>Viridiplantae</taxon>
        <taxon>Streptophyta</taxon>
        <taxon>Embryophyta</taxon>
        <taxon>Tracheophyta</taxon>
        <taxon>Spermatophyta</taxon>
        <taxon>Magnoliopsida</taxon>
        <taxon>eudicotyledons</taxon>
        <taxon>Gunneridae</taxon>
        <taxon>Pentapetalae</taxon>
        <taxon>asterids</taxon>
        <taxon>lamiids</taxon>
        <taxon>Lamiales</taxon>
        <taxon>Orobanchaceae</taxon>
        <taxon>Buchnereae</taxon>
        <taxon>Striga</taxon>
    </lineage>
</organism>
<name>A0A5A7R6J7_STRAF</name>
<dbReference type="EMBL" id="BKCP01010070">
    <property type="protein sequence ID" value="GER51964.1"/>
    <property type="molecule type" value="Genomic_DNA"/>
</dbReference>
<feature type="compositionally biased region" description="Basic and acidic residues" evidence="1">
    <location>
        <begin position="858"/>
        <end position="874"/>
    </location>
</feature>
<feature type="region of interest" description="Disordered" evidence="1">
    <location>
        <begin position="858"/>
        <end position="898"/>
    </location>
</feature>
<accession>A0A5A7R6J7</accession>
<evidence type="ECO:0000313" key="3">
    <source>
        <dbReference type="EMBL" id="GER51964.1"/>
    </source>
</evidence>
<evidence type="ECO:0000256" key="1">
    <source>
        <dbReference type="SAM" id="MobiDB-lite"/>
    </source>
</evidence>
<feature type="compositionally biased region" description="Basic and acidic residues" evidence="1">
    <location>
        <begin position="651"/>
        <end position="670"/>
    </location>
</feature>
<dbReference type="PANTHER" id="PTHR33870">
    <property type="entry name" value="CARDIOMYOPATHY-ASSOCIATED PROTEIN"/>
    <property type="match status" value="1"/>
</dbReference>
<feature type="region of interest" description="Disordered" evidence="1">
    <location>
        <begin position="773"/>
        <end position="796"/>
    </location>
</feature>